<dbReference type="AlphaFoldDB" id="A0A813GP89"/>
<feature type="compositionally biased region" description="Low complexity" evidence="1">
    <location>
        <begin position="127"/>
        <end position="146"/>
    </location>
</feature>
<keyword evidence="4" id="KW-1185">Reference proteome</keyword>
<organism evidence="3 4">
    <name type="scientific">Polarella glacialis</name>
    <name type="common">Dinoflagellate</name>
    <dbReference type="NCBI Taxonomy" id="89957"/>
    <lineage>
        <taxon>Eukaryota</taxon>
        <taxon>Sar</taxon>
        <taxon>Alveolata</taxon>
        <taxon>Dinophyceae</taxon>
        <taxon>Suessiales</taxon>
        <taxon>Suessiaceae</taxon>
        <taxon>Polarella</taxon>
    </lineage>
</organism>
<keyword evidence="2" id="KW-0732">Signal</keyword>
<evidence type="ECO:0000256" key="2">
    <source>
        <dbReference type="SAM" id="SignalP"/>
    </source>
</evidence>
<protein>
    <submittedName>
        <fullName evidence="3">Uncharacterized protein</fullName>
    </submittedName>
</protein>
<evidence type="ECO:0000313" key="4">
    <source>
        <dbReference type="Proteomes" id="UP000654075"/>
    </source>
</evidence>
<comment type="caution">
    <text evidence="3">The sequence shown here is derived from an EMBL/GenBank/DDBJ whole genome shotgun (WGS) entry which is preliminary data.</text>
</comment>
<accession>A0A813GP89</accession>
<reference evidence="3" key="1">
    <citation type="submission" date="2021-02" db="EMBL/GenBank/DDBJ databases">
        <authorList>
            <person name="Dougan E. K."/>
            <person name="Rhodes N."/>
            <person name="Thang M."/>
            <person name="Chan C."/>
        </authorList>
    </citation>
    <scope>NUCLEOTIDE SEQUENCE</scope>
</reference>
<evidence type="ECO:0000313" key="3">
    <source>
        <dbReference type="EMBL" id="CAE8628156.1"/>
    </source>
</evidence>
<gene>
    <name evidence="3" type="ORF">PGLA1383_LOCUS44831</name>
</gene>
<proteinExistence type="predicted"/>
<evidence type="ECO:0000256" key="1">
    <source>
        <dbReference type="SAM" id="MobiDB-lite"/>
    </source>
</evidence>
<feature type="chain" id="PRO_5033047214" evidence="2">
    <location>
        <begin position="17"/>
        <end position="180"/>
    </location>
</feature>
<sequence>MLLLLSLLLACNSAKAGLEKQNSAYKDFTQEKPVGLAQKTIEMQDQTRIGYNIPSRATTTTVDNANKSQGQARRCPRCFASSFQTQRTIFASIANLLANLPALGALNWYSVVGLRISSNNNNKRKQTTTTTTTTTTTATTTTTTTAPAKMQRHTCNIKGKAQRNAEQMLSIVFEFCCMAA</sequence>
<dbReference type="EMBL" id="CAJNNV010029352">
    <property type="protein sequence ID" value="CAE8628156.1"/>
    <property type="molecule type" value="Genomic_DNA"/>
</dbReference>
<name>A0A813GP89_POLGL</name>
<feature type="signal peptide" evidence="2">
    <location>
        <begin position="1"/>
        <end position="16"/>
    </location>
</feature>
<feature type="region of interest" description="Disordered" evidence="1">
    <location>
        <begin position="120"/>
        <end position="147"/>
    </location>
</feature>
<dbReference type="Proteomes" id="UP000654075">
    <property type="component" value="Unassembled WGS sequence"/>
</dbReference>